<comment type="similarity">
    <text evidence="1">Belongs to the bZIP family. NFIL3 subfamily.</text>
</comment>
<evidence type="ECO:0000256" key="3">
    <source>
        <dbReference type="ARBA" id="ARBA00023125"/>
    </source>
</evidence>
<evidence type="ECO:0000313" key="9">
    <source>
        <dbReference type="Proteomes" id="UP000261540"/>
    </source>
</evidence>
<keyword evidence="9" id="KW-1185">Reference proteome</keyword>
<dbReference type="CDD" id="cd14694">
    <property type="entry name" value="bZIP_NFIL3"/>
    <property type="match status" value="1"/>
</dbReference>
<dbReference type="STRING" id="1676925.ENSPKIP00000041620"/>
<dbReference type="PANTHER" id="PTHR15284">
    <property type="entry name" value="NUCLEAR FACTOR INTERLEUKIN-3-REGULATED PROTEIN"/>
    <property type="match status" value="1"/>
</dbReference>
<protein>
    <submittedName>
        <fullName evidence="8">Nuclear factor interleukin-3-regulated protein-like</fullName>
    </submittedName>
</protein>
<dbReference type="GO" id="GO:0005634">
    <property type="term" value="C:nucleus"/>
    <property type="evidence" value="ECO:0007669"/>
    <property type="project" value="TreeGrafter"/>
</dbReference>
<evidence type="ECO:0000256" key="4">
    <source>
        <dbReference type="ARBA" id="ARBA00023163"/>
    </source>
</evidence>
<dbReference type="PROSITE" id="PS50217">
    <property type="entry name" value="BZIP"/>
    <property type="match status" value="1"/>
</dbReference>
<feature type="domain" description="BZIP" evidence="7">
    <location>
        <begin position="74"/>
        <end position="124"/>
    </location>
</feature>
<sequence>MCTPRTSEGQRVARRPSSSLLQSSEDEEVGQRPLASVPRRSSLTHRMLGLQGCTRRLTPSARRMRQMTPEEKKDASYWDKRRKNNEAAKRSRERRRLNDFMLEGQLLALSEENTKLRTEMLWLQYRFGVAKDRQPAQASLHNVAPAALKSSLWGFRTNPASLLGDQQDLGDLLHGSRVSWTGASTSSSMGQNFQNPQNHSMLMAGSSGQPYYLQPQSHSRKRACLQPFEKTPQHPYSGTDGEELDSSASYQLCSSKENPEAPEPRSSSKLPPVPPCQAPPSFSASAHLPQSRFLPTLNNPSLCSSLVLPWGNPNLHLPPIYYNLPLCLPLEGRELLNHSLDPQQSFKSRSDAFSAELAHLRRYFLSENC</sequence>
<feature type="region of interest" description="Disordered" evidence="6">
    <location>
        <begin position="183"/>
        <end position="216"/>
    </location>
</feature>
<keyword evidence="4" id="KW-0804">Transcription</keyword>
<feature type="region of interest" description="Disordered" evidence="6">
    <location>
        <begin position="59"/>
        <end position="93"/>
    </location>
</feature>
<dbReference type="GeneTree" id="ENSGT00940000164108"/>
<dbReference type="SUPFAM" id="SSF57959">
    <property type="entry name" value="Leucine zipper domain"/>
    <property type="match status" value="1"/>
</dbReference>
<dbReference type="GO" id="GO:0003677">
    <property type="term" value="F:DNA binding"/>
    <property type="evidence" value="ECO:0007669"/>
    <property type="project" value="UniProtKB-KW"/>
</dbReference>
<evidence type="ECO:0000313" key="8">
    <source>
        <dbReference type="Ensembl" id="ENSPKIP00000041620.1"/>
    </source>
</evidence>
<dbReference type="PROSITE" id="PS00036">
    <property type="entry name" value="BZIP_BASIC"/>
    <property type="match status" value="1"/>
</dbReference>
<name>A0A3B3TG33_9TELE</name>
<accession>A0A3B3TG33</accession>
<dbReference type="InterPro" id="IPR047229">
    <property type="entry name" value="NFIL3-like"/>
</dbReference>
<evidence type="ECO:0000259" key="7">
    <source>
        <dbReference type="PROSITE" id="PS50217"/>
    </source>
</evidence>
<dbReference type="Gene3D" id="1.20.5.170">
    <property type="match status" value="1"/>
</dbReference>
<keyword evidence="2" id="KW-0805">Transcription regulation</keyword>
<feature type="region of interest" description="Disordered" evidence="6">
    <location>
        <begin position="1"/>
        <end position="46"/>
    </location>
</feature>
<dbReference type="Ensembl" id="ENSPKIT00000022656.1">
    <property type="protein sequence ID" value="ENSPKIP00000041620.1"/>
    <property type="gene ID" value="ENSPKIG00000018103.1"/>
</dbReference>
<evidence type="ECO:0000256" key="5">
    <source>
        <dbReference type="ARBA" id="ARBA00023242"/>
    </source>
</evidence>
<organism evidence="8 9">
    <name type="scientific">Paramormyrops kingsleyae</name>
    <dbReference type="NCBI Taxonomy" id="1676925"/>
    <lineage>
        <taxon>Eukaryota</taxon>
        <taxon>Metazoa</taxon>
        <taxon>Chordata</taxon>
        <taxon>Craniata</taxon>
        <taxon>Vertebrata</taxon>
        <taxon>Euteleostomi</taxon>
        <taxon>Actinopterygii</taxon>
        <taxon>Neopterygii</taxon>
        <taxon>Teleostei</taxon>
        <taxon>Osteoglossocephala</taxon>
        <taxon>Osteoglossomorpha</taxon>
        <taxon>Osteoglossiformes</taxon>
        <taxon>Mormyridae</taxon>
        <taxon>Paramormyrops</taxon>
    </lineage>
</organism>
<dbReference type="OrthoDB" id="6151507at2759"/>
<dbReference type="AlphaFoldDB" id="A0A3B3TG33"/>
<dbReference type="InterPro" id="IPR004827">
    <property type="entry name" value="bZIP"/>
</dbReference>
<feature type="compositionally biased region" description="Basic and acidic residues" evidence="6">
    <location>
        <begin position="68"/>
        <end position="90"/>
    </location>
</feature>
<keyword evidence="3" id="KW-0238">DNA-binding</keyword>
<dbReference type="GO" id="GO:0003700">
    <property type="term" value="F:DNA-binding transcription factor activity"/>
    <property type="evidence" value="ECO:0007669"/>
    <property type="project" value="InterPro"/>
</dbReference>
<dbReference type="GO" id="GO:0007623">
    <property type="term" value="P:circadian rhythm"/>
    <property type="evidence" value="ECO:0007669"/>
    <property type="project" value="TreeGrafter"/>
</dbReference>
<keyword evidence="5" id="KW-0539">Nucleus</keyword>
<dbReference type="InterPro" id="IPR046347">
    <property type="entry name" value="bZIP_sf"/>
</dbReference>
<evidence type="ECO:0000256" key="6">
    <source>
        <dbReference type="SAM" id="MobiDB-lite"/>
    </source>
</evidence>
<proteinExistence type="inferred from homology"/>
<reference evidence="8" key="1">
    <citation type="submission" date="2025-08" db="UniProtKB">
        <authorList>
            <consortium name="Ensembl"/>
        </authorList>
    </citation>
    <scope>IDENTIFICATION</scope>
</reference>
<dbReference type="Proteomes" id="UP000261540">
    <property type="component" value="Unplaced"/>
</dbReference>
<dbReference type="FunFam" id="1.20.5.170:FF:000025">
    <property type="entry name" value="nuclear factor interleukin-3-regulated protein-like"/>
    <property type="match status" value="1"/>
</dbReference>
<dbReference type="KEGG" id="pki:111860380"/>
<reference evidence="8" key="2">
    <citation type="submission" date="2025-09" db="UniProtKB">
        <authorList>
            <consortium name="Ensembl"/>
        </authorList>
    </citation>
    <scope>IDENTIFICATION</scope>
</reference>
<dbReference type="InterPro" id="IPR047106">
    <property type="entry name" value="NFIL3-like_bZIP"/>
</dbReference>
<dbReference type="SMART" id="SM00338">
    <property type="entry name" value="BRLZ"/>
    <property type="match status" value="1"/>
</dbReference>
<evidence type="ECO:0000256" key="1">
    <source>
        <dbReference type="ARBA" id="ARBA00006079"/>
    </source>
</evidence>
<evidence type="ECO:0000256" key="2">
    <source>
        <dbReference type="ARBA" id="ARBA00023015"/>
    </source>
</evidence>
<dbReference type="Pfam" id="PF07716">
    <property type="entry name" value="bZIP_2"/>
    <property type="match status" value="1"/>
</dbReference>
<dbReference type="PANTHER" id="PTHR15284:SF6">
    <property type="entry name" value="HYPOTHETICAL LOC799271-RELATED"/>
    <property type="match status" value="1"/>
</dbReference>
<feature type="region of interest" description="Disordered" evidence="6">
    <location>
        <begin position="253"/>
        <end position="278"/>
    </location>
</feature>